<evidence type="ECO:0000256" key="10">
    <source>
        <dbReference type="ARBA" id="ARBA00022840"/>
    </source>
</evidence>
<comment type="caution">
    <text evidence="17">The sequence shown here is derived from an EMBL/GenBank/DDBJ whole genome shotgun (WGS) entry which is preliminary data.</text>
</comment>
<keyword evidence="18" id="KW-1185">Reference proteome</keyword>
<comment type="subcellular location">
    <subcellularLocation>
        <location evidence="2">Cell membrane</location>
        <topology evidence="2">Multi-pass membrane protein</topology>
    </subcellularLocation>
</comment>
<keyword evidence="4" id="KW-1003">Cell membrane</keyword>
<keyword evidence="6" id="KW-0808">Transferase</keyword>
<protein>
    <recommendedName>
        <fullName evidence="3">histidine kinase</fullName>
        <ecNumber evidence="3">2.7.13.3</ecNumber>
    </recommendedName>
</protein>
<keyword evidence="13 14" id="KW-0472">Membrane</keyword>
<evidence type="ECO:0000259" key="16">
    <source>
        <dbReference type="PROSITE" id="PS50885"/>
    </source>
</evidence>
<evidence type="ECO:0000256" key="8">
    <source>
        <dbReference type="ARBA" id="ARBA00022741"/>
    </source>
</evidence>
<dbReference type="Pfam" id="PF00512">
    <property type="entry name" value="HisKA"/>
    <property type="match status" value="1"/>
</dbReference>
<gene>
    <name evidence="17" type="ORF">ACFQ42_10945</name>
</gene>
<dbReference type="PRINTS" id="PR00344">
    <property type="entry name" value="BCTRLSENSOR"/>
</dbReference>
<evidence type="ECO:0000256" key="4">
    <source>
        <dbReference type="ARBA" id="ARBA00022475"/>
    </source>
</evidence>
<dbReference type="InterPro" id="IPR003660">
    <property type="entry name" value="HAMP_dom"/>
</dbReference>
<reference evidence="18" key="1">
    <citation type="journal article" date="2019" name="Int. J. Syst. Evol. Microbiol.">
        <title>The Global Catalogue of Microorganisms (GCM) 10K type strain sequencing project: providing services to taxonomists for standard genome sequencing and annotation.</title>
        <authorList>
            <consortium name="The Broad Institute Genomics Platform"/>
            <consortium name="The Broad Institute Genome Sequencing Center for Infectious Disease"/>
            <person name="Wu L."/>
            <person name="Ma J."/>
        </authorList>
    </citation>
    <scope>NUCLEOTIDE SEQUENCE [LARGE SCALE GENOMIC DNA]</scope>
    <source>
        <strain evidence="18">CCM 8936</strain>
    </source>
</reference>
<evidence type="ECO:0000313" key="17">
    <source>
        <dbReference type="EMBL" id="MFD1419259.1"/>
    </source>
</evidence>
<keyword evidence="5" id="KW-0597">Phosphoprotein</keyword>
<dbReference type="EC" id="2.7.13.3" evidence="3"/>
<evidence type="ECO:0000256" key="1">
    <source>
        <dbReference type="ARBA" id="ARBA00000085"/>
    </source>
</evidence>
<dbReference type="PROSITE" id="PS50885">
    <property type="entry name" value="HAMP"/>
    <property type="match status" value="1"/>
</dbReference>
<dbReference type="GO" id="GO:0016301">
    <property type="term" value="F:kinase activity"/>
    <property type="evidence" value="ECO:0007669"/>
    <property type="project" value="UniProtKB-KW"/>
</dbReference>
<evidence type="ECO:0000259" key="15">
    <source>
        <dbReference type="PROSITE" id="PS50109"/>
    </source>
</evidence>
<dbReference type="SUPFAM" id="SSF55874">
    <property type="entry name" value="ATPase domain of HSP90 chaperone/DNA topoisomerase II/histidine kinase"/>
    <property type="match status" value="1"/>
</dbReference>
<dbReference type="InterPro" id="IPR050398">
    <property type="entry name" value="HssS/ArlS-like"/>
</dbReference>
<keyword evidence="11 14" id="KW-1133">Transmembrane helix</keyword>
<dbReference type="CDD" id="cd00075">
    <property type="entry name" value="HATPase"/>
    <property type="match status" value="1"/>
</dbReference>
<dbReference type="PANTHER" id="PTHR45528:SF1">
    <property type="entry name" value="SENSOR HISTIDINE KINASE CPXA"/>
    <property type="match status" value="1"/>
</dbReference>
<dbReference type="CDD" id="cd00082">
    <property type="entry name" value="HisKA"/>
    <property type="match status" value="1"/>
</dbReference>
<dbReference type="PANTHER" id="PTHR45528">
    <property type="entry name" value="SENSOR HISTIDINE KINASE CPXA"/>
    <property type="match status" value="1"/>
</dbReference>
<keyword evidence="8" id="KW-0547">Nucleotide-binding</keyword>
<accession>A0ABW4BVK2</accession>
<dbReference type="Gene3D" id="1.10.287.130">
    <property type="match status" value="1"/>
</dbReference>
<dbReference type="InterPro" id="IPR005467">
    <property type="entry name" value="His_kinase_dom"/>
</dbReference>
<dbReference type="InterPro" id="IPR003661">
    <property type="entry name" value="HisK_dim/P_dom"/>
</dbReference>
<dbReference type="Gene3D" id="3.30.565.10">
    <property type="entry name" value="Histidine kinase-like ATPase, C-terminal domain"/>
    <property type="match status" value="1"/>
</dbReference>
<evidence type="ECO:0000313" key="18">
    <source>
        <dbReference type="Proteomes" id="UP001597251"/>
    </source>
</evidence>
<dbReference type="InterPro" id="IPR036097">
    <property type="entry name" value="HisK_dim/P_sf"/>
</dbReference>
<keyword evidence="12" id="KW-0902">Two-component regulatory system</keyword>
<dbReference type="SUPFAM" id="SSF47384">
    <property type="entry name" value="Homodimeric domain of signal transducing histidine kinase"/>
    <property type="match status" value="1"/>
</dbReference>
<evidence type="ECO:0000256" key="12">
    <source>
        <dbReference type="ARBA" id="ARBA00023012"/>
    </source>
</evidence>
<evidence type="ECO:0000256" key="13">
    <source>
        <dbReference type="ARBA" id="ARBA00023136"/>
    </source>
</evidence>
<feature type="transmembrane region" description="Helical" evidence="14">
    <location>
        <begin position="153"/>
        <end position="176"/>
    </location>
</feature>
<evidence type="ECO:0000256" key="3">
    <source>
        <dbReference type="ARBA" id="ARBA00012438"/>
    </source>
</evidence>
<evidence type="ECO:0000256" key="2">
    <source>
        <dbReference type="ARBA" id="ARBA00004651"/>
    </source>
</evidence>
<dbReference type="InterPro" id="IPR003594">
    <property type="entry name" value="HATPase_dom"/>
</dbReference>
<evidence type="ECO:0000256" key="7">
    <source>
        <dbReference type="ARBA" id="ARBA00022692"/>
    </source>
</evidence>
<dbReference type="Proteomes" id="UP001597251">
    <property type="component" value="Unassembled WGS sequence"/>
</dbReference>
<keyword evidence="7 14" id="KW-0812">Transmembrane</keyword>
<comment type="catalytic activity">
    <reaction evidence="1">
        <text>ATP + protein L-histidine = ADP + protein N-phospho-L-histidine.</text>
        <dbReference type="EC" id="2.7.13.3"/>
    </reaction>
</comment>
<dbReference type="Pfam" id="PF02518">
    <property type="entry name" value="HATPase_c"/>
    <property type="match status" value="1"/>
</dbReference>
<sequence>MLKKLINKTNSSAGRITKVYALILSLIIILIGLSLMVTVGYQLIQSRINDSNNMMDSLQNSFIDGKSDWTRWKKINDTDNDETYVKVYFTKNNKQHIYYSENTKEFENNTPKPRTIFNSFQYKDNHQFFYHQTSYNRGIHYETWTSLHNVMHIFHLIFDVLLFVMIFGFVIGVWLISILSKKLNKPLEDLTAATHEINQSKLSYDTQLPVPDNPKEVHDLSDEFNHLLNQLNTQAIRDHQFVSDASHELRTPLTAIRGHIKLIDRHGKTNPEIIPKSLKFIDSESLRMQKMVESLLQLSRMDHATTDKKDIDLSQLIKNTLDDYENEITQKITRKIPDHIFSYINDDNFKQIIIALLNNASKYSDSNGTIVISIEKSDSIRIKIADNGMGIPDTEKPEIFERFYRVDKARSQDIPGTGLGLSIVKKLVELNNGIIFVKDNIPKGSIFIIELPINNH</sequence>
<keyword evidence="9 17" id="KW-0418">Kinase</keyword>
<evidence type="ECO:0000256" key="5">
    <source>
        <dbReference type="ARBA" id="ARBA00022553"/>
    </source>
</evidence>
<feature type="domain" description="Histidine kinase" evidence="15">
    <location>
        <begin position="244"/>
        <end position="455"/>
    </location>
</feature>
<dbReference type="SMART" id="SM00388">
    <property type="entry name" value="HisKA"/>
    <property type="match status" value="1"/>
</dbReference>
<dbReference type="InterPro" id="IPR036890">
    <property type="entry name" value="HATPase_C_sf"/>
</dbReference>
<evidence type="ECO:0000256" key="9">
    <source>
        <dbReference type="ARBA" id="ARBA00022777"/>
    </source>
</evidence>
<dbReference type="RefSeq" id="WP_125675431.1">
    <property type="nucleotide sequence ID" value="NZ_JBHTOI010000049.1"/>
</dbReference>
<dbReference type="InterPro" id="IPR004358">
    <property type="entry name" value="Sig_transdc_His_kin-like_C"/>
</dbReference>
<name>A0ABW4BVK2_9LACO</name>
<evidence type="ECO:0000256" key="6">
    <source>
        <dbReference type="ARBA" id="ARBA00022679"/>
    </source>
</evidence>
<dbReference type="EMBL" id="JBHTOI010000049">
    <property type="protein sequence ID" value="MFD1419259.1"/>
    <property type="molecule type" value="Genomic_DNA"/>
</dbReference>
<keyword evidence="10" id="KW-0067">ATP-binding</keyword>
<evidence type="ECO:0000256" key="14">
    <source>
        <dbReference type="SAM" id="Phobius"/>
    </source>
</evidence>
<dbReference type="PROSITE" id="PS50109">
    <property type="entry name" value="HIS_KIN"/>
    <property type="match status" value="1"/>
</dbReference>
<proteinExistence type="predicted"/>
<evidence type="ECO:0000256" key="11">
    <source>
        <dbReference type="ARBA" id="ARBA00022989"/>
    </source>
</evidence>
<organism evidence="17 18">
    <name type="scientific">Companilactobacillus keshanensis</name>
    <dbReference type="NCBI Taxonomy" id="2486003"/>
    <lineage>
        <taxon>Bacteria</taxon>
        <taxon>Bacillati</taxon>
        <taxon>Bacillota</taxon>
        <taxon>Bacilli</taxon>
        <taxon>Lactobacillales</taxon>
        <taxon>Lactobacillaceae</taxon>
        <taxon>Companilactobacillus</taxon>
    </lineage>
</organism>
<feature type="transmembrane region" description="Helical" evidence="14">
    <location>
        <begin position="20"/>
        <end position="44"/>
    </location>
</feature>
<dbReference type="SMART" id="SM00387">
    <property type="entry name" value="HATPase_c"/>
    <property type="match status" value="1"/>
</dbReference>
<dbReference type="Gene3D" id="6.10.340.10">
    <property type="match status" value="1"/>
</dbReference>
<feature type="domain" description="HAMP" evidence="16">
    <location>
        <begin position="181"/>
        <end position="236"/>
    </location>
</feature>